<dbReference type="FunFam" id="2.60.40.60:FF:000213">
    <property type="entry name" value="neural-cadherin isoform X1"/>
    <property type="match status" value="1"/>
</dbReference>
<dbReference type="GO" id="GO:0005509">
    <property type="term" value="F:calcium ion binding"/>
    <property type="evidence" value="ECO:0007669"/>
    <property type="project" value="UniProtKB-UniRule"/>
</dbReference>
<comment type="caution">
    <text evidence="7">The sequence shown here is derived from an EMBL/GenBank/DDBJ whole genome shotgun (WGS) entry which is preliminary data.</text>
</comment>
<dbReference type="InterPro" id="IPR015919">
    <property type="entry name" value="Cadherin-like_sf"/>
</dbReference>
<dbReference type="PROSITE" id="PS00232">
    <property type="entry name" value="CADHERIN_1"/>
    <property type="match status" value="2"/>
</dbReference>
<dbReference type="PANTHER" id="PTHR24027">
    <property type="entry name" value="CADHERIN-23"/>
    <property type="match status" value="1"/>
</dbReference>
<evidence type="ECO:0000256" key="4">
    <source>
        <dbReference type="ARBA" id="ARBA00023136"/>
    </source>
</evidence>
<evidence type="ECO:0000259" key="6">
    <source>
        <dbReference type="PROSITE" id="PS50268"/>
    </source>
</evidence>
<name>A0A8X7C9Y2_9ARAC</name>
<dbReference type="GO" id="GO:0031175">
    <property type="term" value="P:neuron projection development"/>
    <property type="evidence" value="ECO:0007669"/>
    <property type="project" value="TreeGrafter"/>
</dbReference>
<dbReference type="SUPFAM" id="SSF49313">
    <property type="entry name" value="Cadherin-like"/>
    <property type="match status" value="3"/>
</dbReference>
<dbReference type="FunFam" id="2.60.40.60:FF:000182">
    <property type="entry name" value="Blast:Putative neural-cadherin 2"/>
    <property type="match status" value="1"/>
</dbReference>
<dbReference type="GO" id="GO:0016342">
    <property type="term" value="C:catenin complex"/>
    <property type="evidence" value="ECO:0007669"/>
    <property type="project" value="TreeGrafter"/>
</dbReference>
<gene>
    <name evidence="7" type="primary">CadN</name>
    <name evidence="7" type="ORF">TNIN_204851</name>
</gene>
<dbReference type="Proteomes" id="UP000886998">
    <property type="component" value="Unassembled WGS sequence"/>
</dbReference>
<dbReference type="EMBL" id="BMAV01014752">
    <property type="protein sequence ID" value="GFY63379.1"/>
    <property type="molecule type" value="Genomic_DNA"/>
</dbReference>
<dbReference type="OrthoDB" id="6431405at2759"/>
<accession>A0A8X7C9Y2</accession>
<comment type="subcellular location">
    <subcellularLocation>
        <location evidence="1">Membrane</location>
    </subcellularLocation>
</comment>
<evidence type="ECO:0000256" key="3">
    <source>
        <dbReference type="ARBA" id="ARBA00022837"/>
    </source>
</evidence>
<organism evidence="7 8">
    <name type="scientific">Trichonephila inaurata madagascariensis</name>
    <dbReference type="NCBI Taxonomy" id="2747483"/>
    <lineage>
        <taxon>Eukaryota</taxon>
        <taxon>Metazoa</taxon>
        <taxon>Ecdysozoa</taxon>
        <taxon>Arthropoda</taxon>
        <taxon>Chelicerata</taxon>
        <taxon>Arachnida</taxon>
        <taxon>Araneae</taxon>
        <taxon>Araneomorphae</taxon>
        <taxon>Entelegynae</taxon>
        <taxon>Araneoidea</taxon>
        <taxon>Nephilidae</taxon>
        <taxon>Trichonephila</taxon>
        <taxon>Trichonephila inaurata</taxon>
    </lineage>
</organism>
<keyword evidence="2" id="KW-0677">Repeat</keyword>
<dbReference type="GO" id="GO:0008013">
    <property type="term" value="F:beta-catenin binding"/>
    <property type="evidence" value="ECO:0007669"/>
    <property type="project" value="TreeGrafter"/>
</dbReference>
<evidence type="ECO:0000256" key="2">
    <source>
        <dbReference type="ARBA" id="ARBA00022737"/>
    </source>
</evidence>
<sequence>MSIFISVTKYIRIGIGDKNDNPPYFDQSLYEAEVNEDEDIQHTVITVTAKDKDESSRIRYEITQGNMGGAFAVKNETGAIYVAGPLDYESRKEYKLRLVASDNLNENHTTVVIHIKDVNDNPPIFDRPTYETQITEEDDRNLPKKVLQVTATDGDRDRTPDIVYFLTGQGVDDQDPANSKFAINTTTGEIYVLKPLDRDLPHGRSQWRFTVFAEDEGGNGLVGYADVLVNLKDINDNAPFFPYAIYTGNVTENGTAGMTVMTMTATDYDDPNEGTNARLKYSIEQNQVNENGELIFTIDEETGVISTAVCCLDRETNPEYTIKVVAMDGGGLKGTNVFKGR</sequence>
<evidence type="ECO:0000313" key="7">
    <source>
        <dbReference type="EMBL" id="GFY63379.1"/>
    </source>
</evidence>
<proteinExistence type="predicted"/>
<dbReference type="Gene3D" id="2.60.40.60">
    <property type="entry name" value="Cadherins"/>
    <property type="match status" value="3"/>
</dbReference>
<dbReference type="FunFam" id="2.60.40.60:FF:000112">
    <property type="entry name" value="neural-cadherin isoform X1"/>
    <property type="match status" value="1"/>
</dbReference>
<dbReference type="GO" id="GO:0007156">
    <property type="term" value="P:homophilic cell adhesion via plasma membrane adhesion molecules"/>
    <property type="evidence" value="ECO:0007669"/>
    <property type="project" value="InterPro"/>
</dbReference>
<keyword evidence="8" id="KW-1185">Reference proteome</keyword>
<dbReference type="Pfam" id="PF00028">
    <property type="entry name" value="Cadherin"/>
    <property type="match status" value="3"/>
</dbReference>
<keyword evidence="4" id="KW-0472">Membrane</keyword>
<dbReference type="GO" id="GO:0016477">
    <property type="term" value="P:cell migration"/>
    <property type="evidence" value="ECO:0007669"/>
    <property type="project" value="TreeGrafter"/>
</dbReference>
<evidence type="ECO:0000313" key="8">
    <source>
        <dbReference type="Proteomes" id="UP000886998"/>
    </source>
</evidence>
<keyword evidence="3 5" id="KW-0106">Calcium</keyword>
<dbReference type="InterPro" id="IPR039808">
    <property type="entry name" value="Cadherin"/>
</dbReference>
<dbReference type="CDD" id="cd11304">
    <property type="entry name" value="Cadherin_repeat"/>
    <property type="match status" value="3"/>
</dbReference>
<dbReference type="InterPro" id="IPR020894">
    <property type="entry name" value="Cadherin_CS"/>
</dbReference>
<dbReference type="SMART" id="SM00112">
    <property type="entry name" value="CA"/>
    <property type="match status" value="3"/>
</dbReference>
<protein>
    <submittedName>
        <fullName evidence="7">Neural-cadherin</fullName>
    </submittedName>
</protein>
<feature type="domain" description="Cadherin" evidence="6">
    <location>
        <begin position="242"/>
        <end position="330"/>
    </location>
</feature>
<dbReference type="AlphaFoldDB" id="A0A8X7C9Y2"/>
<dbReference type="PRINTS" id="PR00205">
    <property type="entry name" value="CADHERIN"/>
</dbReference>
<evidence type="ECO:0000256" key="5">
    <source>
        <dbReference type="PROSITE-ProRule" id="PRU00043"/>
    </source>
</evidence>
<reference evidence="7" key="1">
    <citation type="submission" date="2020-08" db="EMBL/GenBank/DDBJ databases">
        <title>Multicomponent nature underlies the extraordinary mechanical properties of spider dragline silk.</title>
        <authorList>
            <person name="Kono N."/>
            <person name="Nakamura H."/>
            <person name="Mori M."/>
            <person name="Yoshida Y."/>
            <person name="Ohtoshi R."/>
            <person name="Malay A.D."/>
            <person name="Moran D.A.P."/>
            <person name="Tomita M."/>
            <person name="Numata K."/>
            <person name="Arakawa K."/>
        </authorList>
    </citation>
    <scope>NUCLEOTIDE SEQUENCE</scope>
</reference>
<evidence type="ECO:0000256" key="1">
    <source>
        <dbReference type="ARBA" id="ARBA00004370"/>
    </source>
</evidence>
<dbReference type="PROSITE" id="PS50268">
    <property type="entry name" value="CADHERIN_2"/>
    <property type="match status" value="3"/>
</dbReference>
<dbReference type="PANTHER" id="PTHR24027:SF438">
    <property type="entry name" value="CADHERIN 23"/>
    <property type="match status" value="1"/>
</dbReference>
<dbReference type="InterPro" id="IPR002126">
    <property type="entry name" value="Cadherin-like_dom"/>
</dbReference>
<dbReference type="GO" id="GO:0045296">
    <property type="term" value="F:cadherin binding"/>
    <property type="evidence" value="ECO:0007669"/>
    <property type="project" value="TreeGrafter"/>
</dbReference>
<feature type="domain" description="Cadherin" evidence="6">
    <location>
        <begin position="26"/>
        <end position="125"/>
    </location>
</feature>
<feature type="domain" description="Cadherin" evidence="6">
    <location>
        <begin position="126"/>
        <end position="241"/>
    </location>
</feature>